<dbReference type="Proteomes" id="UP000009168">
    <property type="component" value="Unassembled WGS sequence"/>
</dbReference>
<sequence>MDKLYKNHIFWQIYSNQKRQQLVKTQYRNLFKLTQNINGYDKILGTFLQKEISKQYKEKLSEQNIEKIRKFLATNSNVENILKQILLDFQTRTNTPSMKTIEAIRNAYLQSGLPKFEAVKSILKETSHSPITIRESLKENLTYNIPIPLDKMIHKF</sequence>
<keyword evidence="2" id="KW-1185">Reference proteome</keyword>
<dbReference type="KEGG" id="tet:TTHERM_00151910"/>
<dbReference type="RefSeq" id="XP_001021723.2">
    <property type="nucleotide sequence ID" value="XM_001021723.3"/>
</dbReference>
<dbReference type="AlphaFoldDB" id="I7M2X4"/>
<evidence type="ECO:0000313" key="1">
    <source>
        <dbReference type="EMBL" id="EAS01477.2"/>
    </source>
</evidence>
<reference evidence="2" key="1">
    <citation type="journal article" date="2006" name="PLoS Biol.">
        <title>Macronuclear genome sequence of the ciliate Tetrahymena thermophila, a model eukaryote.</title>
        <authorList>
            <person name="Eisen J.A."/>
            <person name="Coyne R.S."/>
            <person name="Wu M."/>
            <person name="Wu D."/>
            <person name="Thiagarajan M."/>
            <person name="Wortman J.R."/>
            <person name="Badger J.H."/>
            <person name="Ren Q."/>
            <person name="Amedeo P."/>
            <person name="Jones K.M."/>
            <person name="Tallon L.J."/>
            <person name="Delcher A.L."/>
            <person name="Salzberg S.L."/>
            <person name="Silva J.C."/>
            <person name="Haas B.J."/>
            <person name="Majoros W.H."/>
            <person name="Farzad M."/>
            <person name="Carlton J.M."/>
            <person name="Smith R.K. Jr."/>
            <person name="Garg J."/>
            <person name="Pearlman R.E."/>
            <person name="Karrer K.M."/>
            <person name="Sun L."/>
            <person name="Manning G."/>
            <person name="Elde N.C."/>
            <person name="Turkewitz A.P."/>
            <person name="Asai D.J."/>
            <person name="Wilkes D.E."/>
            <person name="Wang Y."/>
            <person name="Cai H."/>
            <person name="Collins K."/>
            <person name="Stewart B.A."/>
            <person name="Lee S.R."/>
            <person name="Wilamowska K."/>
            <person name="Weinberg Z."/>
            <person name="Ruzzo W.L."/>
            <person name="Wloga D."/>
            <person name="Gaertig J."/>
            <person name="Frankel J."/>
            <person name="Tsao C.-C."/>
            <person name="Gorovsky M.A."/>
            <person name="Keeling P.J."/>
            <person name="Waller R.F."/>
            <person name="Patron N.J."/>
            <person name="Cherry J.M."/>
            <person name="Stover N.A."/>
            <person name="Krieger C.J."/>
            <person name="del Toro C."/>
            <person name="Ryder H.F."/>
            <person name="Williamson S.C."/>
            <person name="Barbeau R.A."/>
            <person name="Hamilton E.P."/>
            <person name="Orias E."/>
        </authorList>
    </citation>
    <scope>NUCLEOTIDE SEQUENCE [LARGE SCALE GENOMIC DNA]</scope>
    <source>
        <strain evidence="2">SB210</strain>
    </source>
</reference>
<accession>I7M2X4</accession>
<dbReference type="InParanoid" id="I7M2X4"/>
<dbReference type="EMBL" id="GG662603">
    <property type="protein sequence ID" value="EAS01477.2"/>
    <property type="molecule type" value="Genomic_DNA"/>
</dbReference>
<protein>
    <submittedName>
        <fullName evidence="1">Uncharacterized protein</fullName>
    </submittedName>
</protein>
<evidence type="ECO:0000313" key="2">
    <source>
        <dbReference type="Proteomes" id="UP000009168"/>
    </source>
</evidence>
<gene>
    <name evidence="1" type="ORF">TTHERM_00151910</name>
</gene>
<proteinExistence type="predicted"/>
<organism evidence="1 2">
    <name type="scientific">Tetrahymena thermophila (strain SB210)</name>
    <dbReference type="NCBI Taxonomy" id="312017"/>
    <lineage>
        <taxon>Eukaryota</taxon>
        <taxon>Sar</taxon>
        <taxon>Alveolata</taxon>
        <taxon>Ciliophora</taxon>
        <taxon>Intramacronucleata</taxon>
        <taxon>Oligohymenophorea</taxon>
        <taxon>Hymenostomatida</taxon>
        <taxon>Tetrahymenina</taxon>
        <taxon>Tetrahymenidae</taxon>
        <taxon>Tetrahymena</taxon>
    </lineage>
</organism>
<name>I7M2X4_TETTS</name>
<dbReference type="GeneID" id="7828813"/>